<proteinExistence type="inferred from homology"/>
<accession>A0A6I6G6M1</accession>
<dbReference type="GO" id="GO:0016614">
    <property type="term" value="F:oxidoreductase activity, acting on CH-OH group of donors"/>
    <property type="evidence" value="ECO:0007669"/>
    <property type="project" value="InterPro"/>
</dbReference>
<keyword evidence="9" id="KW-1185">Reference proteome</keyword>
<dbReference type="RefSeq" id="WP_157478214.1">
    <property type="nucleotide sequence ID" value="NZ_CP046566.1"/>
</dbReference>
<keyword evidence="5" id="KW-0560">Oxidoreductase</keyword>
<keyword evidence="4" id="KW-0274">FAD</keyword>
<name>A0A6I6G6M1_9BACT</name>
<dbReference type="PANTHER" id="PTHR42784">
    <property type="entry name" value="PYRANOSE 2-OXIDASE"/>
    <property type="match status" value="1"/>
</dbReference>
<evidence type="ECO:0000256" key="4">
    <source>
        <dbReference type="ARBA" id="ARBA00022827"/>
    </source>
</evidence>
<organism evidence="8 9">
    <name type="scientific">Phnomibacter ginsenosidimutans</name>
    <dbReference type="NCBI Taxonomy" id="2676868"/>
    <lineage>
        <taxon>Bacteria</taxon>
        <taxon>Pseudomonadati</taxon>
        <taxon>Bacteroidota</taxon>
        <taxon>Chitinophagia</taxon>
        <taxon>Chitinophagales</taxon>
        <taxon>Chitinophagaceae</taxon>
        <taxon>Phnomibacter</taxon>
    </lineage>
</organism>
<comment type="cofactor">
    <cofactor evidence="1">
        <name>FAD</name>
        <dbReference type="ChEBI" id="CHEBI:57692"/>
    </cofactor>
</comment>
<dbReference type="PANTHER" id="PTHR42784:SF1">
    <property type="entry name" value="PYRANOSE 2-OXIDASE"/>
    <property type="match status" value="1"/>
</dbReference>
<dbReference type="InterPro" id="IPR036188">
    <property type="entry name" value="FAD/NAD-bd_sf"/>
</dbReference>
<dbReference type="EMBL" id="CP046566">
    <property type="protein sequence ID" value="QGW27957.1"/>
    <property type="molecule type" value="Genomic_DNA"/>
</dbReference>
<keyword evidence="3" id="KW-0285">Flavoprotein</keyword>
<dbReference type="Pfam" id="PF05199">
    <property type="entry name" value="GMC_oxred_C"/>
    <property type="match status" value="1"/>
</dbReference>
<dbReference type="SUPFAM" id="SSF54373">
    <property type="entry name" value="FAD-linked reductases, C-terminal domain"/>
    <property type="match status" value="1"/>
</dbReference>
<dbReference type="Gene3D" id="3.50.50.60">
    <property type="entry name" value="FAD/NAD(P)-binding domain"/>
    <property type="match status" value="2"/>
</dbReference>
<protein>
    <submittedName>
        <fullName evidence="8">GMC family oxidoreductase</fullName>
    </submittedName>
</protein>
<evidence type="ECO:0000256" key="2">
    <source>
        <dbReference type="ARBA" id="ARBA00010790"/>
    </source>
</evidence>
<dbReference type="AlphaFoldDB" id="A0A6I6G6M1"/>
<dbReference type="GO" id="GO:0050660">
    <property type="term" value="F:flavin adenine dinucleotide binding"/>
    <property type="evidence" value="ECO:0007669"/>
    <property type="project" value="InterPro"/>
</dbReference>
<reference evidence="8 9" key="1">
    <citation type="submission" date="2019-11" db="EMBL/GenBank/DDBJ databases">
        <authorList>
            <person name="Im W.T."/>
        </authorList>
    </citation>
    <scope>NUCLEOTIDE SEQUENCE [LARGE SCALE GENOMIC DNA]</scope>
    <source>
        <strain evidence="8 9">SB-02</strain>
    </source>
</reference>
<evidence type="ECO:0000259" key="7">
    <source>
        <dbReference type="Pfam" id="PF05199"/>
    </source>
</evidence>
<evidence type="ECO:0000313" key="8">
    <source>
        <dbReference type="EMBL" id="QGW27957.1"/>
    </source>
</evidence>
<dbReference type="KEGG" id="fls:GLV81_07460"/>
<gene>
    <name evidence="8" type="ORF">GLV81_07460</name>
</gene>
<dbReference type="InterPro" id="IPR000172">
    <property type="entry name" value="GMC_OxRdtase_N"/>
</dbReference>
<dbReference type="Proteomes" id="UP000426027">
    <property type="component" value="Chromosome"/>
</dbReference>
<evidence type="ECO:0000256" key="3">
    <source>
        <dbReference type="ARBA" id="ARBA00022630"/>
    </source>
</evidence>
<comment type="similarity">
    <text evidence="2">Belongs to the GMC oxidoreductase family.</text>
</comment>
<evidence type="ECO:0000259" key="6">
    <source>
        <dbReference type="Pfam" id="PF00732"/>
    </source>
</evidence>
<dbReference type="SUPFAM" id="SSF51905">
    <property type="entry name" value="FAD/NAD(P)-binding domain"/>
    <property type="match status" value="1"/>
</dbReference>
<evidence type="ECO:0000256" key="5">
    <source>
        <dbReference type="ARBA" id="ARBA00023002"/>
    </source>
</evidence>
<evidence type="ECO:0000313" key="9">
    <source>
        <dbReference type="Proteomes" id="UP000426027"/>
    </source>
</evidence>
<sequence length="572" mass="63665">MGDTLHINKGTANTDRYYDAIVVGSGISGGWAAKELCQKGLRTLVLERGRDVQHIRDYSTASMSPWEFTHRLNLTNTDREENPIQSGQFDESTRQFFVNEKEHPYIQEKPFHWVRGYQVGGRSITWGRQCYRLSDLDFDANAKDGIAVDWPIRYKDLAPWYDYVEAFAGISGQAEGIPHLPDGVFLPAMEMNVLEKHFKAQIQKRYPERFVTIGRSANLTKGWEGRGPCQYRNLCMRGCPFGGYFSSNAATLPAAAATGNLTMRPNAIVKEVLFDAKSGKATGVRIIDTETNKTEAFFARIIFLNASTIATTAILLRSTSAAFPTGLGNSSGVVGKYLMDHHFRVGAEAQFDGFADRYYKGRRPNGIYIPRFRNLPDPTTKHADFIRGYGYQGDGERQGWKDKLPGLPGFGAAFKQQLSTPGLWTMWLGAWGETLPQETNTVALDSTEKDQWGLPLVRIHFEFGSNELAMRKDMKASAADMLSAAGFKNIHEFDYNSPGGACVHEMGTVRMGRDAKTSALNAFNQLHDVPNVFITDGSCMTSSAWQNPSLTYMALTARACDYAVMQMKAGKL</sequence>
<feature type="domain" description="Glucose-methanol-choline oxidoreductase C-terminal" evidence="7">
    <location>
        <begin position="436"/>
        <end position="555"/>
    </location>
</feature>
<dbReference type="InterPro" id="IPR051473">
    <property type="entry name" value="P2Ox-like"/>
</dbReference>
<dbReference type="Pfam" id="PF00732">
    <property type="entry name" value="GMC_oxred_N"/>
    <property type="match status" value="1"/>
</dbReference>
<feature type="domain" description="Glucose-methanol-choline oxidoreductase N-terminal" evidence="6">
    <location>
        <begin position="31"/>
        <end position="341"/>
    </location>
</feature>
<evidence type="ECO:0000256" key="1">
    <source>
        <dbReference type="ARBA" id="ARBA00001974"/>
    </source>
</evidence>
<dbReference type="InterPro" id="IPR007867">
    <property type="entry name" value="GMC_OxRtase_C"/>
</dbReference>